<dbReference type="Proteomes" id="UP000463931">
    <property type="component" value="Chromosome"/>
</dbReference>
<dbReference type="SUPFAM" id="SSF46689">
    <property type="entry name" value="Homeodomain-like"/>
    <property type="match status" value="1"/>
</dbReference>
<dbReference type="EMBL" id="CP040852">
    <property type="protein sequence ID" value="QIA89753.1"/>
    <property type="molecule type" value="Genomic_DNA"/>
</dbReference>
<reference evidence="1 2" key="1">
    <citation type="journal article" date="2019" name="Nat. Med.">
        <title>Preventing dysbiosis of the neonatal mouse intestinal microbiome protects against late-onset sepsis.</title>
        <authorList>
            <person name="Singer J.R."/>
            <person name="Blosser E.G."/>
            <person name="Zindl C.L."/>
            <person name="Silberger D.J."/>
            <person name="Conlan S."/>
            <person name="Laufer V.A."/>
            <person name="DiToro D."/>
            <person name="Deming C."/>
            <person name="Kumar R."/>
            <person name="Morrow C.D."/>
            <person name="Segre J.A."/>
            <person name="Gray M.J."/>
            <person name="Randolph D.A."/>
            <person name="Weaver C.T."/>
        </authorList>
    </citation>
    <scope>NUCLEOTIDE SEQUENCE [LARGE SCALE GENOMIC DNA]</scope>
    <source>
        <strain evidence="1 2">V10</strain>
    </source>
</reference>
<sequence length="61" mass="7427">MTKFSFEDKLRAVNMYLRGYGSNTVAKVYKVKNHSNILMWVKRYQKRIVVRYKHKYNYFGG</sequence>
<protein>
    <submittedName>
        <fullName evidence="1">Transposase</fullName>
    </submittedName>
</protein>
<accession>A0AAE7BQ08</accession>
<name>A0AAE7BQ08_9LACO</name>
<proteinExistence type="predicted"/>
<evidence type="ECO:0000313" key="2">
    <source>
        <dbReference type="Proteomes" id="UP000463931"/>
    </source>
</evidence>
<dbReference type="AlphaFoldDB" id="A0AAE7BQ08"/>
<dbReference type="InterPro" id="IPR010332">
    <property type="entry name" value="ATPase_terminase-su_N"/>
</dbReference>
<evidence type="ECO:0000313" key="1">
    <source>
        <dbReference type="EMBL" id="QIA89753.1"/>
    </source>
</evidence>
<gene>
    <name evidence="1" type="ORF">FEE40_06070</name>
</gene>
<dbReference type="RefSeq" id="WP_135056642.1">
    <property type="nucleotide sequence ID" value="NZ_CP040852.1"/>
</dbReference>
<dbReference type="Pfam" id="PF06056">
    <property type="entry name" value="Terminase_5"/>
    <property type="match status" value="1"/>
</dbReference>
<organism evidence="1 2">
    <name type="scientific">Ligilactobacillus murinus</name>
    <dbReference type="NCBI Taxonomy" id="1622"/>
    <lineage>
        <taxon>Bacteria</taxon>
        <taxon>Bacillati</taxon>
        <taxon>Bacillota</taxon>
        <taxon>Bacilli</taxon>
        <taxon>Lactobacillales</taxon>
        <taxon>Lactobacillaceae</taxon>
        <taxon>Ligilactobacillus</taxon>
    </lineage>
</organism>
<dbReference type="InterPro" id="IPR009057">
    <property type="entry name" value="Homeodomain-like_sf"/>
</dbReference>